<sequence>MTTDDSGASDKAGGPSHRESVPMQGRTSAPVRLSNAMLGKGVERRGSLLGGAGAP</sequence>
<evidence type="ECO:0000313" key="2">
    <source>
        <dbReference type="EMBL" id="GHI46822.1"/>
    </source>
</evidence>
<organism evidence="2 3">
    <name type="scientific">Streptomyces albidoflavus</name>
    <dbReference type="NCBI Taxonomy" id="1886"/>
    <lineage>
        <taxon>Bacteria</taxon>
        <taxon>Bacillati</taxon>
        <taxon>Actinomycetota</taxon>
        <taxon>Actinomycetes</taxon>
        <taxon>Kitasatosporales</taxon>
        <taxon>Streptomycetaceae</taxon>
        <taxon>Streptomyces</taxon>
        <taxon>Streptomyces albidoflavus group</taxon>
    </lineage>
</organism>
<feature type="region of interest" description="Disordered" evidence="1">
    <location>
        <begin position="1"/>
        <end position="32"/>
    </location>
</feature>
<dbReference type="EMBL" id="BNDZ01000005">
    <property type="protein sequence ID" value="GHI46822.1"/>
    <property type="molecule type" value="Genomic_DNA"/>
</dbReference>
<gene>
    <name evidence="2" type="ORF">ScoT_29960</name>
</gene>
<evidence type="ECO:0000313" key="3">
    <source>
        <dbReference type="Proteomes" id="UP001051844"/>
    </source>
</evidence>
<dbReference type="AlphaFoldDB" id="A0AA37BXT4"/>
<protein>
    <submittedName>
        <fullName evidence="2">Uncharacterized protein</fullName>
    </submittedName>
</protein>
<accession>A0AA37BXT4</accession>
<name>A0AA37BXT4_9ACTN</name>
<proteinExistence type="predicted"/>
<dbReference type="Proteomes" id="UP001051844">
    <property type="component" value="Unassembled WGS sequence"/>
</dbReference>
<comment type="caution">
    <text evidence="2">The sequence shown here is derived from an EMBL/GenBank/DDBJ whole genome shotgun (WGS) entry which is preliminary data.</text>
</comment>
<evidence type="ECO:0000256" key="1">
    <source>
        <dbReference type="SAM" id="MobiDB-lite"/>
    </source>
</evidence>
<reference evidence="2" key="1">
    <citation type="submission" date="2022-09" db="EMBL/GenBank/DDBJ databases">
        <title>Whole genome shotgun sequence of Streptomyces albidoflavus NBRC 12854.</title>
        <authorList>
            <person name="Komaki H."/>
            <person name="Tamura T."/>
        </authorList>
    </citation>
    <scope>NUCLEOTIDE SEQUENCE</scope>
    <source>
        <strain evidence="2">NBRC 12854</strain>
    </source>
</reference>